<organism evidence="2">
    <name type="scientific">viral metagenome</name>
    <dbReference type="NCBI Taxonomy" id="1070528"/>
    <lineage>
        <taxon>unclassified sequences</taxon>
        <taxon>metagenomes</taxon>
        <taxon>organismal metagenomes</taxon>
    </lineage>
</organism>
<reference evidence="2" key="1">
    <citation type="journal article" date="2020" name="Nature">
        <title>Giant virus diversity and host interactions through global metagenomics.</title>
        <authorList>
            <person name="Schulz F."/>
            <person name="Roux S."/>
            <person name="Paez-Espino D."/>
            <person name="Jungbluth S."/>
            <person name="Walsh D.A."/>
            <person name="Denef V.J."/>
            <person name="McMahon K.D."/>
            <person name="Konstantinidis K.T."/>
            <person name="Eloe-Fadrosh E.A."/>
            <person name="Kyrpides N.C."/>
            <person name="Woyke T."/>
        </authorList>
    </citation>
    <scope>NUCLEOTIDE SEQUENCE</scope>
    <source>
        <strain evidence="2">GVMAG-S-1102244-55</strain>
    </source>
</reference>
<dbReference type="InterPro" id="IPR001387">
    <property type="entry name" value="Cro/C1-type_HTH"/>
</dbReference>
<dbReference type="PROSITE" id="PS50943">
    <property type="entry name" value="HTH_CROC1"/>
    <property type="match status" value="1"/>
</dbReference>
<dbReference type="SUPFAM" id="SSF47413">
    <property type="entry name" value="lambda repressor-like DNA-binding domains"/>
    <property type="match status" value="1"/>
</dbReference>
<dbReference type="Pfam" id="PF01381">
    <property type="entry name" value="HTH_3"/>
    <property type="match status" value="1"/>
</dbReference>
<accession>A0A6C0KCQ7</accession>
<dbReference type="CDD" id="cd00093">
    <property type="entry name" value="HTH_XRE"/>
    <property type="match status" value="1"/>
</dbReference>
<protein>
    <recommendedName>
        <fullName evidence="1">HTH cro/C1-type domain-containing protein</fullName>
    </recommendedName>
</protein>
<dbReference type="Gene3D" id="1.10.260.40">
    <property type="entry name" value="lambda repressor-like DNA-binding domains"/>
    <property type="match status" value="1"/>
</dbReference>
<dbReference type="GO" id="GO:0003677">
    <property type="term" value="F:DNA binding"/>
    <property type="evidence" value="ECO:0007669"/>
    <property type="project" value="InterPro"/>
</dbReference>
<dbReference type="InterPro" id="IPR010982">
    <property type="entry name" value="Lambda_DNA-bd_dom_sf"/>
</dbReference>
<dbReference type="EMBL" id="MN740847">
    <property type="protein sequence ID" value="QHU14876.1"/>
    <property type="molecule type" value="Genomic_DNA"/>
</dbReference>
<dbReference type="AlphaFoldDB" id="A0A6C0KCQ7"/>
<proteinExistence type="predicted"/>
<evidence type="ECO:0000313" key="2">
    <source>
        <dbReference type="EMBL" id="QHU14876.1"/>
    </source>
</evidence>
<sequence length="96" mass="10963">MSSPIIKTNNILVQNVFNKISPKILSPDKNSNFCSNNPKESAFILLNLRNLHNYSVDDMSKKLNITRDEYRSLEKGSSNPSKEISNLLYQIFEIVS</sequence>
<evidence type="ECO:0000259" key="1">
    <source>
        <dbReference type="PROSITE" id="PS50943"/>
    </source>
</evidence>
<name>A0A6C0KCQ7_9ZZZZ</name>
<feature type="domain" description="HTH cro/C1-type" evidence="1">
    <location>
        <begin position="45"/>
        <end position="94"/>
    </location>
</feature>